<feature type="domain" description="J" evidence="3">
    <location>
        <begin position="67"/>
        <end position="131"/>
    </location>
</feature>
<dbReference type="PRINTS" id="PR00625">
    <property type="entry name" value="JDOMAIN"/>
</dbReference>
<gene>
    <name evidence="4" type="ORF">KP509_08G052600</name>
</gene>
<dbReference type="PANTHER" id="PTHR45089">
    <property type="entry name" value="DNAJ HEAT SHOCK AMINO-TERMINAL DOMAIN PROTEIN-RELATED"/>
    <property type="match status" value="1"/>
</dbReference>
<sequence length="769" mass="86780">MECNRDEAMRALEMAEQKFVLKDFYGAKRLVLKAQQLFPALESIAQMIAVIDVHVAAQTRIGIHEKDWYAILQIEPTADDALVKRQYRKLALILHPDKNKSSGAESAFKLVGEALQVLSDKVKRLVYDAKRGMHAKVNQTFPGGTDSANNAWKSTLFQNQQNYYSDVANTVNKASQRHFAKQTKTAPEFHLFTFWTACTSCYMRYQYYRKYENQNLLCPQCRKPFIAKDISNMYHANATQTWASQARETFPTVSQACQFNSDVSPSYKPTSHNFMNYSTSGCKYFNGCTSGGRLDSFQMYPGATSHLNNQGTTPGEVNIHPFTDRMQDDRNAELLKKINELRSEVNEKARLKKQARKAAGHFKASKIATFDINEEQARFDRQLAGKFNLKKQAAHMSSSDSEVDGKLREAGSLKVGNDAKASTTHFSTLKRNVSLNGIARDTKEGFSGKKARLDTEVGFSSSEAAEMTKKLADLARNTIRVRLNLQGKRPASHAVPSQESSRRGNIHEPNTRWMSHLYNRADSSVKLDETAASCSVPDADFHNFDEDREEKDVEVGQVWALYDDKDGMPKYYMKVKEVHSRSPFRVSIVWFELRKPSDEVCELLDMGFSIACGEFRPSSSQIMDSVNSFSHLVNWEKSGKGLIKIYPKKGEIWCIYKKWEAGQHVFTIEIGLASYMLVEVLSDCCETSGASVIPLQKIEGFKTIYQLSNEAVFQIPFPELLRFSHRVPAHRMKGDETPNIPKDCWELDPAAIPPLSGHPSENGVTDVPA</sequence>
<protein>
    <recommendedName>
        <fullName evidence="3">J domain-containing protein</fullName>
    </recommendedName>
</protein>
<dbReference type="Pfam" id="PF11926">
    <property type="entry name" value="DUF3444"/>
    <property type="match status" value="1"/>
</dbReference>
<dbReference type="EMBL" id="CM035413">
    <property type="protein sequence ID" value="KAH7431508.1"/>
    <property type="molecule type" value="Genomic_DNA"/>
</dbReference>
<dbReference type="SUPFAM" id="SSF46565">
    <property type="entry name" value="Chaperone J-domain"/>
    <property type="match status" value="1"/>
</dbReference>
<accession>A0A8T2U9Y2</accession>
<evidence type="ECO:0000259" key="3">
    <source>
        <dbReference type="PROSITE" id="PS50076"/>
    </source>
</evidence>
<evidence type="ECO:0000313" key="5">
    <source>
        <dbReference type="Proteomes" id="UP000825935"/>
    </source>
</evidence>
<reference evidence="4" key="1">
    <citation type="submission" date="2021-08" db="EMBL/GenBank/DDBJ databases">
        <title>WGS assembly of Ceratopteris richardii.</title>
        <authorList>
            <person name="Marchant D.B."/>
            <person name="Chen G."/>
            <person name="Jenkins J."/>
            <person name="Shu S."/>
            <person name="Leebens-Mack J."/>
            <person name="Grimwood J."/>
            <person name="Schmutz J."/>
            <person name="Soltis P."/>
            <person name="Soltis D."/>
            <person name="Chen Z.-H."/>
        </authorList>
    </citation>
    <scope>NUCLEOTIDE SEQUENCE</scope>
    <source>
        <strain evidence="4">Whitten #5841</strain>
        <tissue evidence="4">Leaf</tissue>
    </source>
</reference>
<dbReference type="EMBL" id="CM035413">
    <property type="protein sequence ID" value="KAH7431507.1"/>
    <property type="molecule type" value="Genomic_DNA"/>
</dbReference>
<dbReference type="CDD" id="cd06257">
    <property type="entry name" value="DnaJ"/>
    <property type="match status" value="1"/>
</dbReference>
<proteinExistence type="predicted"/>
<dbReference type="PROSITE" id="PS50076">
    <property type="entry name" value="DNAJ_2"/>
    <property type="match status" value="1"/>
</dbReference>
<dbReference type="InterPro" id="IPR024593">
    <property type="entry name" value="DUF3444"/>
</dbReference>
<dbReference type="OMA" id="HCAPENG"/>
<dbReference type="Pfam" id="PF00226">
    <property type="entry name" value="DnaJ"/>
    <property type="match status" value="1"/>
</dbReference>
<keyword evidence="1" id="KW-0175">Coiled coil</keyword>
<dbReference type="OrthoDB" id="66964at2759"/>
<dbReference type="Proteomes" id="UP000825935">
    <property type="component" value="Chromosome 8"/>
</dbReference>
<dbReference type="PANTHER" id="PTHR45089:SF24">
    <property type="entry name" value="DNAJ HEAT SHOCK N-TERMINAL DOMAIN-CONTAINING PROTEIN"/>
    <property type="match status" value="1"/>
</dbReference>
<feature type="coiled-coil region" evidence="1">
    <location>
        <begin position="331"/>
        <end position="358"/>
    </location>
</feature>
<evidence type="ECO:0000313" key="4">
    <source>
        <dbReference type="EMBL" id="KAH7431508.1"/>
    </source>
</evidence>
<name>A0A8T2U9Y2_CERRI</name>
<dbReference type="SMART" id="SM00271">
    <property type="entry name" value="DnaJ"/>
    <property type="match status" value="1"/>
</dbReference>
<organism evidence="4 5">
    <name type="scientific">Ceratopteris richardii</name>
    <name type="common">Triangle waterfern</name>
    <dbReference type="NCBI Taxonomy" id="49495"/>
    <lineage>
        <taxon>Eukaryota</taxon>
        <taxon>Viridiplantae</taxon>
        <taxon>Streptophyta</taxon>
        <taxon>Embryophyta</taxon>
        <taxon>Tracheophyta</taxon>
        <taxon>Polypodiopsida</taxon>
        <taxon>Polypodiidae</taxon>
        <taxon>Polypodiales</taxon>
        <taxon>Pteridineae</taxon>
        <taxon>Pteridaceae</taxon>
        <taxon>Parkerioideae</taxon>
        <taxon>Ceratopteris</taxon>
    </lineage>
</organism>
<dbReference type="InterPro" id="IPR056988">
    <property type="entry name" value="Zn_ribbon_pln"/>
</dbReference>
<dbReference type="InterPro" id="IPR036869">
    <property type="entry name" value="J_dom_sf"/>
</dbReference>
<dbReference type="EMBL" id="CM035413">
    <property type="protein sequence ID" value="KAH7431509.1"/>
    <property type="molecule type" value="Genomic_DNA"/>
</dbReference>
<dbReference type="Pfam" id="PF23551">
    <property type="entry name" value="Zn_ribbon_20"/>
    <property type="match status" value="1"/>
</dbReference>
<evidence type="ECO:0000256" key="2">
    <source>
        <dbReference type="SAM" id="MobiDB-lite"/>
    </source>
</evidence>
<dbReference type="Gene3D" id="1.10.287.110">
    <property type="entry name" value="DnaJ domain"/>
    <property type="match status" value="1"/>
</dbReference>
<dbReference type="AlphaFoldDB" id="A0A8T2U9Y2"/>
<evidence type="ECO:0000256" key="1">
    <source>
        <dbReference type="SAM" id="Coils"/>
    </source>
</evidence>
<feature type="region of interest" description="Disordered" evidence="2">
    <location>
        <begin position="487"/>
        <end position="507"/>
    </location>
</feature>
<dbReference type="InterPro" id="IPR001623">
    <property type="entry name" value="DnaJ_domain"/>
</dbReference>
<keyword evidence="5" id="KW-1185">Reference proteome</keyword>
<comment type="caution">
    <text evidence="4">The sequence shown here is derived from an EMBL/GenBank/DDBJ whole genome shotgun (WGS) entry which is preliminary data.</text>
</comment>